<evidence type="ECO:0000313" key="9">
    <source>
        <dbReference type="EMBL" id="PWA32498.1"/>
    </source>
</evidence>
<evidence type="ECO:0000256" key="4">
    <source>
        <dbReference type="ARBA" id="ARBA00022692"/>
    </source>
</evidence>
<feature type="compositionally biased region" description="Polar residues" evidence="7">
    <location>
        <begin position="545"/>
        <end position="562"/>
    </location>
</feature>
<feature type="compositionally biased region" description="Polar residues" evidence="7">
    <location>
        <begin position="641"/>
        <end position="661"/>
    </location>
</feature>
<feature type="compositionally biased region" description="Low complexity" evidence="7">
    <location>
        <begin position="50"/>
        <end position="62"/>
    </location>
</feature>
<keyword evidence="3" id="KW-1003">Cell membrane</keyword>
<accession>A0A315W9L3</accession>
<feature type="compositionally biased region" description="Basic and acidic residues" evidence="7">
    <location>
        <begin position="876"/>
        <end position="886"/>
    </location>
</feature>
<feature type="compositionally biased region" description="Low complexity" evidence="7">
    <location>
        <begin position="469"/>
        <end position="485"/>
    </location>
</feature>
<feature type="compositionally biased region" description="Basic and acidic residues" evidence="7">
    <location>
        <begin position="675"/>
        <end position="691"/>
    </location>
</feature>
<feature type="region of interest" description="Disordered" evidence="7">
    <location>
        <begin position="545"/>
        <end position="581"/>
    </location>
</feature>
<dbReference type="PANTHER" id="PTHR31481:SF0">
    <property type="entry name" value="RELT-LIKE PROTEIN 2"/>
    <property type="match status" value="1"/>
</dbReference>
<evidence type="ECO:0000256" key="8">
    <source>
        <dbReference type="SAM" id="Phobius"/>
    </source>
</evidence>
<dbReference type="GO" id="GO:1900745">
    <property type="term" value="P:positive regulation of p38MAPK cascade"/>
    <property type="evidence" value="ECO:0007669"/>
    <property type="project" value="InterPro"/>
</dbReference>
<keyword evidence="5 8" id="KW-1133">Transmembrane helix</keyword>
<feature type="region of interest" description="Disordered" evidence="7">
    <location>
        <begin position="437"/>
        <end position="510"/>
    </location>
</feature>
<evidence type="ECO:0000256" key="1">
    <source>
        <dbReference type="ARBA" id="ARBA00004162"/>
    </source>
</evidence>
<sequence length="886" mass="95026">MKESCREVRLAKERSPEQLRGGSSLFIKAQTAADLKRSCSLADSVWIRRSAARAARSSHPDASPLPAPLSSPADAQPRLPASAQAEAAAMGSIPGSGQPGPEAGAAVSPAHSPWGSSEAGAGRGDDAEEEGSSTVFELLVEPFYALAKGLNGGGTADFSHNMTKLAASGAGEHPPSYIIFLVVFLFFLTGLLGFLICHLLKKKGYRCRTADLEDEEDKLGEDEDDENDENQDTVEQILKCIMENEANMEAFNEMLGNHNVCVHHDPRLRKESISGIPPHLHTVHSGADLNSCLLCAQVKAKRGRRQSKTPRLKQRPGEQTVFSVGRFRVTHSDKKLQGSPNLLGFSGDQLDQSQDSDERKEDGYNLQNMFKEVQPPSDGANGVAANVGKRKKSVTIFGLRRGSDPLGLKVKERVGRDTGGIRFAVQRPPVVLEENVQAESVETNPERGTKAAAKLNTESASAQREGITSILKKSSNSNSGSQESSRLGLQGKMAVGASAPSSRPVSTGKSVDVDNKILKIEDPGPLQTSTPIDARPAPIPGFTSVMPTGQSHWNKDFTTARVSSDPCSSPDPEPAASGGLALISLGSSPASSFQNKTFSSVSSLKTPTSSLAESPSPKSSLGNITEATSSKPLAPLPPCSSPTAASPRSTLKSESLTSVRSVTHGDILPSSYSTMEHKLEGQTEERIEKKRPGIIRTPKLSPVATRDLASSSEQVLKDRLSSLPLTPPSPSSLQGGRVSSVTIVKASPDSKREFSVVTMVDKEEASSSGQRLKSSQDGFKSEREETNPTVRKQEQIFIGESQTQRKETSGGETRSYPGQDKDDMMEMEDIRDCKVTQVEGIEGLREDTDKMLDNQSQQNQEGKCQDDEESTASRNDPNRETNDTTN</sequence>
<dbReference type="AlphaFoldDB" id="A0A315W9L3"/>
<dbReference type="PANTHER" id="PTHR31481">
    <property type="entry name" value="RELT-LIKE PROTEIN 2 RELL2"/>
    <property type="match status" value="1"/>
</dbReference>
<dbReference type="Pfam" id="PF12606">
    <property type="entry name" value="RELT"/>
    <property type="match status" value="1"/>
</dbReference>
<comment type="caution">
    <text evidence="9">The sequence shown here is derived from an EMBL/GenBank/DDBJ whole genome shotgun (WGS) entry which is preliminary data.</text>
</comment>
<reference evidence="9 10" key="1">
    <citation type="journal article" date="2018" name="G3 (Bethesda)">
        <title>A High-Quality Reference Genome for the Invasive Mosquitofish Gambusia affinis Using a Chicago Library.</title>
        <authorList>
            <person name="Hoffberg S.L."/>
            <person name="Troendle N.J."/>
            <person name="Glenn T.C."/>
            <person name="Mahmud O."/>
            <person name="Louha S."/>
            <person name="Chalopin D."/>
            <person name="Bennetzen J.L."/>
            <person name="Mauricio R."/>
        </authorList>
    </citation>
    <scope>NUCLEOTIDE SEQUENCE [LARGE SCALE GENOMIC DNA]</scope>
    <source>
        <strain evidence="9">NE01/NJP1002.9</strain>
        <tissue evidence="9">Muscle</tissue>
    </source>
</reference>
<evidence type="ECO:0008006" key="11">
    <source>
        <dbReference type="Google" id="ProtNLM"/>
    </source>
</evidence>
<feature type="compositionally biased region" description="Low complexity" evidence="7">
    <location>
        <begin position="70"/>
        <end position="89"/>
    </location>
</feature>
<evidence type="ECO:0000256" key="6">
    <source>
        <dbReference type="ARBA" id="ARBA00023136"/>
    </source>
</evidence>
<feature type="region of interest" description="Disordered" evidence="7">
    <location>
        <begin position="50"/>
        <end position="132"/>
    </location>
</feature>
<gene>
    <name evidence="9" type="ORF">CCH79_00016674</name>
</gene>
<feature type="region of interest" description="Disordered" evidence="7">
    <location>
        <begin position="601"/>
        <end position="738"/>
    </location>
</feature>
<evidence type="ECO:0000256" key="2">
    <source>
        <dbReference type="ARBA" id="ARBA00008688"/>
    </source>
</evidence>
<keyword evidence="10" id="KW-1185">Reference proteome</keyword>
<feature type="region of interest" description="Disordered" evidence="7">
    <location>
        <begin position="1"/>
        <end position="22"/>
    </location>
</feature>
<feature type="region of interest" description="Disordered" evidence="7">
    <location>
        <begin position="760"/>
        <end position="827"/>
    </location>
</feature>
<evidence type="ECO:0000256" key="3">
    <source>
        <dbReference type="ARBA" id="ARBA00022475"/>
    </source>
</evidence>
<evidence type="ECO:0000256" key="7">
    <source>
        <dbReference type="SAM" id="MobiDB-lite"/>
    </source>
</evidence>
<evidence type="ECO:0000313" key="10">
    <source>
        <dbReference type="Proteomes" id="UP000250572"/>
    </source>
</evidence>
<proteinExistence type="inferred from homology"/>
<comment type="similarity">
    <text evidence="2">Belongs to the RELT family.</text>
</comment>
<feature type="compositionally biased region" description="Polar residues" evidence="7">
    <location>
        <begin position="766"/>
        <end position="778"/>
    </location>
</feature>
<dbReference type="EMBL" id="NHOQ01000168">
    <property type="protein sequence ID" value="PWA32498.1"/>
    <property type="molecule type" value="Genomic_DNA"/>
</dbReference>
<comment type="subcellular location">
    <subcellularLocation>
        <location evidence="1">Cell membrane</location>
        <topology evidence="1">Single-pass membrane protein</topology>
    </subcellularLocation>
</comment>
<feature type="region of interest" description="Disordered" evidence="7">
    <location>
        <begin position="333"/>
        <end position="361"/>
    </location>
</feature>
<organism evidence="9 10">
    <name type="scientific">Gambusia affinis</name>
    <name type="common">Western mosquitofish</name>
    <name type="synonym">Heterandria affinis</name>
    <dbReference type="NCBI Taxonomy" id="33528"/>
    <lineage>
        <taxon>Eukaryota</taxon>
        <taxon>Metazoa</taxon>
        <taxon>Chordata</taxon>
        <taxon>Craniata</taxon>
        <taxon>Vertebrata</taxon>
        <taxon>Euteleostomi</taxon>
        <taxon>Actinopterygii</taxon>
        <taxon>Neopterygii</taxon>
        <taxon>Teleostei</taxon>
        <taxon>Neoteleostei</taxon>
        <taxon>Acanthomorphata</taxon>
        <taxon>Ovalentaria</taxon>
        <taxon>Atherinomorphae</taxon>
        <taxon>Cyprinodontiformes</taxon>
        <taxon>Poeciliidae</taxon>
        <taxon>Poeciliinae</taxon>
        <taxon>Gambusia</taxon>
    </lineage>
</organism>
<protein>
    <recommendedName>
        <fullName evidence="11">RELT-like protein 2</fullName>
    </recommendedName>
</protein>
<feature type="compositionally biased region" description="Low complexity" evidence="7">
    <location>
        <begin position="563"/>
        <end position="581"/>
    </location>
</feature>
<dbReference type="GO" id="GO:0005886">
    <property type="term" value="C:plasma membrane"/>
    <property type="evidence" value="ECO:0007669"/>
    <property type="project" value="UniProtKB-SubCell"/>
</dbReference>
<dbReference type="STRING" id="33528.ENSGAFP00000029120"/>
<feature type="transmembrane region" description="Helical" evidence="8">
    <location>
        <begin position="177"/>
        <end position="200"/>
    </location>
</feature>
<feature type="region of interest" description="Disordered" evidence="7">
    <location>
        <begin position="839"/>
        <end position="886"/>
    </location>
</feature>
<dbReference type="Proteomes" id="UP000250572">
    <property type="component" value="Unassembled WGS sequence"/>
</dbReference>
<feature type="compositionally biased region" description="Polar residues" evidence="7">
    <location>
        <begin position="499"/>
        <end position="509"/>
    </location>
</feature>
<dbReference type="InterPro" id="IPR022248">
    <property type="entry name" value="TNF_rcpt_RELT"/>
</dbReference>
<feature type="compositionally biased region" description="Basic and acidic residues" evidence="7">
    <location>
        <begin position="842"/>
        <end position="852"/>
    </location>
</feature>
<dbReference type="InterPro" id="IPR042313">
    <property type="entry name" value="RELL2"/>
</dbReference>
<feature type="compositionally biased region" description="Polar residues" evidence="7">
    <location>
        <begin position="853"/>
        <end position="862"/>
    </location>
</feature>
<dbReference type="GO" id="GO:0010811">
    <property type="term" value="P:positive regulation of cell-substrate adhesion"/>
    <property type="evidence" value="ECO:0007669"/>
    <property type="project" value="TreeGrafter"/>
</dbReference>
<keyword evidence="4 8" id="KW-0812">Transmembrane</keyword>
<evidence type="ECO:0000256" key="5">
    <source>
        <dbReference type="ARBA" id="ARBA00022989"/>
    </source>
</evidence>
<feature type="compositionally biased region" description="Basic and acidic residues" evidence="7">
    <location>
        <begin position="779"/>
        <end position="794"/>
    </location>
</feature>
<feature type="compositionally biased region" description="Low complexity" evidence="7">
    <location>
        <begin position="601"/>
        <end position="621"/>
    </location>
</feature>
<feature type="compositionally biased region" description="Polar residues" evidence="7">
    <location>
        <begin position="622"/>
        <end position="631"/>
    </location>
</feature>
<feature type="compositionally biased region" description="Basic and acidic residues" evidence="7">
    <location>
        <begin position="1"/>
        <end position="17"/>
    </location>
</feature>
<keyword evidence="6 8" id="KW-0472">Membrane</keyword>
<name>A0A315W9L3_GAMAF</name>